<evidence type="ECO:0000256" key="1">
    <source>
        <dbReference type="ARBA" id="ARBA00010541"/>
    </source>
</evidence>
<dbReference type="InterPro" id="IPR051201">
    <property type="entry name" value="Chloro_Bact_Ser_Proteases"/>
</dbReference>
<dbReference type="InterPro" id="IPR009003">
    <property type="entry name" value="Peptidase_S1_PA"/>
</dbReference>
<evidence type="ECO:0000256" key="3">
    <source>
        <dbReference type="ARBA" id="ARBA00022801"/>
    </source>
</evidence>
<dbReference type="EMBL" id="JACJSK010000073">
    <property type="protein sequence ID" value="MBD2547468.1"/>
    <property type="molecule type" value="Genomic_DNA"/>
</dbReference>
<evidence type="ECO:0000313" key="5">
    <source>
        <dbReference type="EMBL" id="MBD2547468.1"/>
    </source>
</evidence>
<protein>
    <submittedName>
        <fullName evidence="5">Trypsin-like peptidase domain-containing protein</fullName>
    </submittedName>
</protein>
<reference evidence="5 6" key="1">
    <citation type="journal article" date="2020" name="ISME J.">
        <title>Comparative genomics reveals insights into cyanobacterial evolution and habitat adaptation.</title>
        <authorList>
            <person name="Chen M.Y."/>
            <person name="Teng W.K."/>
            <person name="Zhao L."/>
            <person name="Hu C.X."/>
            <person name="Zhou Y.K."/>
            <person name="Han B.P."/>
            <person name="Song L.R."/>
            <person name="Shu W.S."/>
        </authorList>
    </citation>
    <scope>NUCLEOTIDE SEQUENCE [LARGE SCALE GENOMIC DNA]</scope>
    <source>
        <strain evidence="5 6">FACHB-1370</strain>
    </source>
</reference>
<comment type="caution">
    <text evidence="5">The sequence shown here is derived from an EMBL/GenBank/DDBJ whole genome shotgun (WGS) entry which is preliminary data.</text>
</comment>
<keyword evidence="4" id="KW-0732">Signal</keyword>
<gene>
    <name evidence="5" type="ORF">H6G72_27305</name>
</gene>
<keyword evidence="6" id="KW-1185">Reference proteome</keyword>
<name>A0ABR8ENC8_9CYAN</name>
<feature type="chain" id="PRO_5046462230" evidence="4">
    <location>
        <begin position="26"/>
        <end position="288"/>
    </location>
</feature>
<dbReference type="PANTHER" id="PTHR43343:SF3">
    <property type="entry name" value="PROTEASE DO-LIKE 8, CHLOROPLASTIC"/>
    <property type="match status" value="1"/>
</dbReference>
<proteinExistence type="inferred from homology"/>
<dbReference type="RefSeq" id="WP_190880607.1">
    <property type="nucleotide sequence ID" value="NZ_JACJSK010000073.1"/>
</dbReference>
<accession>A0ABR8ENC8</accession>
<dbReference type="PROSITE" id="PS51257">
    <property type="entry name" value="PROKAR_LIPOPROTEIN"/>
    <property type="match status" value="1"/>
</dbReference>
<dbReference type="SUPFAM" id="SSF50494">
    <property type="entry name" value="Trypsin-like serine proteases"/>
    <property type="match status" value="1"/>
</dbReference>
<dbReference type="Pfam" id="PF13365">
    <property type="entry name" value="Trypsin_2"/>
    <property type="match status" value="1"/>
</dbReference>
<evidence type="ECO:0000256" key="2">
    <source>
        <dbReference type="ARBA" id="ARBA00022670"/>
    </source>
</evidence>
<comment type="similarity">
    <text evidence="1">Belongs to the peptidase S1C family.</text>
</comment>
<dbReference type="Gene3D" id="2.40.10.10">
    <property type="entry name" value="Trypsin-like serine proteases"/>
    <property type="match status" value="2"/>
</dbReference>
<dbReference type="PANTHER" id="PTHR43343">
    <property type="entry name" value="PEPTIDASE S12"/>
    <property type="match status" value="1"/>
</dbReference>
<dbReference type="InterPro" id="IPR043504">
    <property type="entry name" value="Peptidase_S1_PA_chymotrypsin"/>
</dbReference>
<feature type="signal peptide" evidence="4">
    <location>
        <begin position="1"/>
        <end position="25"/>
    </location>
</feature>
<dbReference type="Proteomes" id="UP000641954">
    <property type="component" value="Unassembled WGS sequence"/>
</dbReference>
<evidence type="ECO:0000313" key="6">
    <source>
        <dbReference type="Proteomes" id="UP000641954"/>
    </source>
</evidence>
<sequence length="288" mass="31158">MKCRALILMALFGTLTIACSVPALNAVAQIRLAPALRQPAPEARLRQIGSSITVKILYGAAEGWGSGIIVRSEGEVYTVVTNQHVLRGGTSYQVQTPDGRIYPAQAIATPGFQDRDLAALTFRSFQTYQVATLATGTQLRIGDRVYAVGFPAQNPTARGFYFTEGEISLVTNQAFIGGYQIGYTNPVEKGMSGGPLLNESGEVIGVNGMHAYPLWGNPYIFPDGTTPPVAMQEQMRLLSWAIPIQNVFPLTSQSVPRYQTLPAAPVHRVEDPVYPVSPPQPPPPGFLW</sequence>
<keyword evidence="2" id="KW-0645">Protease</keyword>
<organism evidence="5 6">
    <name type="scientific">Planktothricoides raciborskii FACHB-1370</name>
    <dbReference type="NCBI Taxonomy" id="2949576"/>
    <lineage>
        <taxon>Bacteria</taxon>
        <taxon>Bacillati</taxon>
        <taxon>Cyanobacteriota</taxon>
        <taxon>Cyanophyceae</taxon>
        <taxon>Oscillatoriophycideae</taxon>
        <taxon>Oscillatoriales</taxon>
        <taxon>Oscillatoriaceae</taxon>
        <taxon>Planktothricoides</taxon>
    </lineage>
</organism>
<evidence type="ECO:0000256" key="4">
    <source>
        <dbReference type="SAM" id="SignalP"/>
    </source>
</evidence>
<keyword evidence="3" id="KW-0378">Hydrolase</keyword>